<accession>A0A562ZMU7</accession>
<sequence length="485" mass="52870">MIGSAIASAAVAATMTSAIVTTDQAVLRAGPRDSAPQQAQLWQGEVLEVRGERLDYLQVWDHRRERGGYVKASQVKRTALAPTEAPDILAVLRFVRETPGSEALGIGLAAAWLQAAPAEAVRGEAGTETLDALGQLGERLAQRASGQAGLSKNGQAAVSAHLEVAARYGVKFVSYERDSQMRICYDGEAFRRVLALAARPEQKARAALALTQPECMDPNLKPLERHQVNLWRADVLERVDTAALPATAKNQVAMRRASVWSTVAYERARLGQGPDAAAQRAIAELTQVQRSELTDDDQSRYNDAAMRVNASRWAAMPPAAAQPLGPRPSIVTEAGQPGETCVLLVDAKNDVRNPLARRCTFSLVWAQSASLNREGNALALAVQPMEAWRELWLFRKTGKSWAIDVLPPATLQPELGYAEFAGWVPGGQQVLVAREARGEGKYKRNYEVLSLDNLVTQRQTGDPSALGPFQRWQDPSWKRMSVALR</sequence>
<dbReference type="InterPro" id="IPR003646">
    <property type="entry name" value="SH3-like_bac-type"/>
</dbReference>
<dbReference type="Proteomes" id="UP000318199">
    <property type="component" value="Unassembled WGS sequence"/>
</dbReference>
<name>A0A562ZMU7_9BURK</name>
<protein>
    <recommendedName>
        <fullName evidence="1">SH3b domain-containing protein</fullName>
    </recommendedName>
</protein>
<comment type="caution">
    <text evidence="2">The sequence shown here is derived from an EMBL/GenBank/DDBJ whole genome shotgun (WGS) entry which is preliminary data.</text>
</comment>
<feature type="domain" description="SH3b" evidence="1">
    <location>
        <begin position="15"/>
        <end position="79"/>
    </location>
</feature>
<gene>
    <name evidence="2" type="ORF">FN976_18685</name>
</gene>
<keyword evidence="3" id="KW-1185">Reference proteome</keyword>
<reference evidence="2 3" key="1">
    <citation type="submission" date="2019-07" db="EMBL/GenBank/DDBJ databases">
        <title>Caenimonas sedimenti sp. nov., isolated from activated sludge.</title>
        <authorList>
            <person name="Xu J."/>
        </authorList>
    </citation>
    <scope>NUCLEOTIDE SEQUENCE [LARGE SCALE GENOMIC DNA]</scope>
    <source>
        <strain evidence="2 3">HX-9-20</strain>
    </source>
</reference>
<dbReference type="Gene3D" id="2.30.30.40">
    <property type="entry name" value="SH3 Domains"/>
    <property type="match status" value="1"/>
</dbReference>
<organism evidence="2 3">
    <name type="scientific">Caenimonas sedimenti</name>
    <dbReference type="NCBI Taxonomy" id="2596921"/>
    <lineage>
        <taxon>Bacteria</taxon>
        <taxon>Pseudomonadati</taxon>
        <taxon>Pseudomonadota</taxon>
        <taxon>Betaproteobacteria</taxon>
        <taxon>Burkholderiales</taxon>
        <taxon>Comamonadaceae</taxon>
        <taxon>Caenimonas</taxon>
    </lineage>
</organism>
<dbReference type="EMBL" id="VOBQ01000014">
    <property type="protein sequence ID" value="TWO69843.1"/>
    <property type="molecule type" value="Genomic_DNA"/>
</dbReference>
<dbReference type="RefSeq" id="WP_145894555.1">
    <property type="nucleotide sequence ID" value="NZ_VOBQ01000014.1"/>
</dbReference>
<proteinExistence type="predicted"/>
<evidence type="ECO:0000259" key="1">
    <source>
        <dbReference type="SMART" id="SM00287"/>
    </source>
</evidence>
<evidence type="ECO:0000313" key="2">
    <source>
        <dbReference type="EMBL" id="TWO69843.1"/>
    </source>
</evidence>
<evidence type="ECO:0000313" key="3">
    <source>
        <dbReference type="Proteomes" id="UP000318199"/>
    </source>
</evidence>
<dbReference type="AlphaFoldDB" id="A0A562ZMU7"/>
<dbReference type="SMART" id="SM00287">
    <property type="entry name" value="SH3b"/>
    <property type="match status" value="1"/>
</dbReference>
<dbReference type="OrthoDB" id="8879634at2"/>